<evidence type="ECO:0000256" key="1">
    <source>
        <dbReference type="SAM" id="Phobius"/>
    </source>
</evidence>
<keyword evidence="3" id="KW-1185">Reference proteome</keyword>
<keyword evidence="1" id="KW-1133">Transmembrane helix</keyword>
<protein>
    <recommendedName>
        <fullName evidence="4">Transmembrane protein</fullName>
    </recommendedName>
</protein>
<sequence length="244" mass="28427">MESYETFRTVVIAVTIWMYSAYQVLFHGNFFYLINFLPIIPLTIIYKFGFQNDQHKGQHYGKKKENKKSTSSDDDFYKLNLLSKRIGENSDLLMSMSSSLLDAFEIIPATEKILEKNFIPDSPESDENSEIALIDLNDNNILKNSPHNNILTTNIFENQIHNETAKISEAFQEDISEAFQEDISEFENTYRQNQQDAFEEFVRPNFNIRRLPNNSYCAEWLLKHAQCCIGNWKLDNSDNSMDSL</sequence>
<name>A0A8T0EFM7_ARGBR</name>
<keyword evidence="1" id="KW-0472">Membrane</keyword>
<feature type="transmembrane region" description="Helical" evidence="1">
    <location>
        <begin position="7"/>
        <end position="25"/>
    </location>
</feature>
<dbReference type="EMBL" id="JABXBU010002228">
    <property type="protein sequence ID" value="KAF8770218.1"/>
    <property type="molecule type" value="Genomic_DNA"/>
</dbReference>
<gene>
    <name evidence="2" type="ORF">HNY73_017775</name>
</gene>
<accession>A0A8T0EFM7</accession>
<reference evidence="2" key="1">
    <citation type="journal article" date="2020" name="bioRxiv">
        <title>Chromosome-level reference genome of the European wasp spider Argiope bruennichi: a resource for studies on range expansion and evolutionary adaptation.</title>
        <authorList>
            <person name="Sheffer M.M."/>
            <person name="Hoppe A."/>
            <person name="Krehenwinkel H."/>
            <person name="Uhl G."/>
            <person name="Kuss A.W."/>
            <person name="Jensen L."/>
            <person name="Jensen C."/>
            <person name="Gillespie R.G."/>
            <person name="Hoff K.J."/>
            <person name="Prost S."/>
        </authorList>
    </citation>
    <scope>NUCLEOTIDE SEQUENCE</scope>
</reference>
<proteinExistence type="predicted"/>
<dbReference type="AlphaFoldDB" id="A0A8T0EFM7"/>
<keyword evidence="1" id="KW-0812">Transmembrane</keyword>
<comment type="caution">
    <text evidence="2">The sequence shown here is derived from an EMBL/GenBank/DDBJ whole genome shotgun (WGS) entry which is preliminary data.</text>
</comment>
<evidence type="ECO:0008006" key="4">
    <source>
        <dbReference type="Google" id="ProtNLM"/>
    </source>
</evidence>
<evidence type="ECO:0000313" key="3">
    <source>
        <dbReference type="Proteomes" id="UP000807504"/>
    </source>
</evidence>
<feature type="transmembrane region" description="Helical" evidence="1">
    <location>
        <begin position="31"/>
        <end position="50"/>
    </location>
</feature>
<dbReference type="Proteomes" id="UP000807504">
    <property type="component" value="Unassembled WGS sequence"/>
</dbReference>
<organism evidence="2 3">
    <name type="scientific">Argiope bruennichi</name>
    <name type="common">Wasp spider</name>
    <name type="synonym">Aranea bruennichi</name>
    <dbReference type="NCBI Taxonomy" id="94029"/>
    <lineage>
        <taxon>Eukaryota</taxon>
        <taxon>Metazoa</taxon>
        <taxon>Ecdysozoa</taxon>
        <taxon>Arthropoda</taxon>
        <taxon>Chelicerata</taxon>
        <taxon>Arachnida</taxon>
        <taxon>Araneae</taxon>
        <taxon>Araneomorphae</taxon>
        <taxon>Entelegynae</taxon>
        <taxon>Araneoidea</taxon>
        <taxon>Araneidae</taxon>
        <taxon>Argiope</taxon>
    </lineage>
</organism>
<reference evidence="2" key="2">
    <citation type="submission" date="2020-06" db="EMBL/GenBank/DDBJ databases">
        <authorList>
            <person name="Sheffer M."/>
        </authorList>
    </citation>
    <scope>NUCLEOTIDE SEQUENCE</scope>
</reference>
<evidence type="ECO:0000313" key="2">
    <source>
        <dbReference type="EMBL" id="KAF8770218.1"/>
    </source>
</evidence>